<keyword evidence="5 18" id="KW-0548">Nucleotidyltransferase</keyword>
<comment type="caution">
    <text evidence="20">The sequence shown here is derived from an EMBL/GenBank/DDBJ whole genome shotgun (WGS) entry which is preliminary data.</text>
</comment>
<evidence type="ECO:0000256" key="5">
    <source>
        <dbReference type="ARBA" id="ARBA00022695"/>
    </source>
</evidence>
<keyword evidence="10 18" id="KW-0269">Exonuclease</keyword>
<dbReference type="EMBL" id="QGKL01000044">
    <property type="protein sequence ID" value="PWQ92948.1"/>
    <property type="molecule type" value="Genomic_DNA"/>
</dbReference>
<dbReference type="PANTHER" id="PTHR30231:SF41">
    <property type="entry name" value="DNA POLYMERASE III SUBUNIT EPSILON"/>
    <property type="match status" value="1"/>
</dbReference>
<evidence type="ECO:0000256" key="6">
    <source>
        <dbReference type="ARBA" id="ARBA00022705"/>
    </source>
</evidence>
<dbReference type="OrthoDB" id="9804290at2"/>
<dbReference type="FunFam" id="3.30.420.10:FF:000012">
    <property type="entry name" value="DNA polymerase III subunit epsilon"/>
    <property type="match status" value="1"/>
</dbReference>
<dbReference type="GO" id="GO:0005829">
    <property type="term" value="C:cytosol"/>
    <property type="evidence" value="ECO:0007669"/>
    <property type="project" value="TreeGrafter"/>
</dbReference>
<evidence type="ECO:0000256" key="14">
    <source>
        <dbReference type="ARBA" id="ARBA00049244"/>
    </source>
</evidence>
<feature type="active site" description="Proton acceptor" evidence="15">
    <location>
        <position position="154"/>
    </location>
</feature>
<dbReference type="GO" id="GO:0046872">
    <property type="term" value="F:metal ion binding"/>
    <property type="evidence" value="ECO:0007669"/>
    <property type="project" value="UniProtKB-KW"/>
</dbReference>
<dbReference type="NCBIfam" id="TIGR00573">
    <property type="entry name" value="dnaq"/>
    <property type="match status" value="1"/>
</dbReference>
<feature type="binding site" evidence="16">
    <location>
        <position position="10"/>
    </location>
    <ligand>
        <name>substrate</name>
    </ligand>
</feature>
<keyword evidence="8 17" id="KW-0479">Metal-binding</keyword>
<evidence type="ECO:0000313" key="21">
    <source>
        <dbReference type="Proteomes" id="UP000245506"/>
    </source>
</evidence>
<evidence type="ECO:0000256" key="1">
    <source>
        <dbReference type="ARBA" id="ARBA00001936"/>
    </source>
</evidence>
<keyword evidence="12 18" id="KW-0239">DNA-directed DNA polymerase</keyword>
<evidence type="ECO:0000256" key="12">
    <source>
        <dbReference type="ARBA" id="ARBA00022932"/>
    </source>
</evidence>
<evidence type="ECO:0000256" key="9">
    <source>
        <dbReference type="ARBA" id="ARBA00022801"/>
    </source>
</evidence>
<dbReference type="InterPro" id="IPR013520">
    <property type="entry name" value="Ribonucl_H"/>
</dbReference>
<keyword evidence="4 18" id="KW-0808">Transferase</keyword>
<reference evidence="20 21" key="1">
    <citation type="submission" date="2018-05" db="EMBL/GenBank/DDBJ databases">
        <title>Leucothrix arctica sp. nov., isolated from Arctic seawater.</title>
        <authorList>
            <person name="Choi A."/>
            <person name="Baek K."/>
        </authorList>
    </citation>
    <scope>NUCLEOTIDE SEQUENCE [LARGE SCALE GENOMIC DNA]</scope>
    <source>
        <strain evidence="20 21">IMCC9719</strain>
    </source>
</reference>
<dbReference type="EC" id="2.7.7.7" evidence="2 18"/>
<dbReference type="SUPFAM" id="SSF53098">
    <property type="entry name" value="Ribonuclease H-like"/>
    <property type="match status" value="1"/>
</dbReference>
<evidence type="ECO:0000256" key="16">
    <source>
        <dbReference type="PIRSR" id="PIRSR606309-2"/>
    </source>
</evidence>
<keyword evidence="21" id="KW-1185">Reference proteome</keyword>
<feature type="binding site" evidence="17">
    <location>
        <position position="8"/>
    </location>
    <ligand>
        <name>a divalent metal cation</name>
        <dbReference type="ChEBI" id="CHEBI:60240"/>
        <label>1</label>
        <note>catalytic</note>
    </ligand>
</feature>
<evidence type="ECO:0000256" key="3">
    <source>
        <dbReference type="ARBA" id="ARBA00020352"/>
    </source>
</evidence>
<protein>
    <recommendedName>
        <fullName evidence="3 18">DNA polymerase III subunit epsilon</fullName>
        <ecNumber evidence="2 18">2.7.7.7</ecNumber>
    </recommendedName>
</protein>
<comment type="function">
    <text evidence="18">DNA polymerase III is a complex, multichain enzyme responsible for most of the replicative synthesis in bacteria. The epsilon subunit contain the editing function and is a proofreading 3'-5' exonuclease.</text>
</comment>
<dbReference type="Proteomes" id="UP000245506">
    <property type="component" value="Unassembled WGS sequence"/>
</dbReference>
<dbReference type="GO" id="GO:0008408">
    <property type="term" value="F:3'-5' exonuclease activity"/>
    <property type="evidence" value="ECO:0007669"/>
    <property type="project" value="TreeGrafter"/>
</dbReference>
<feature type="binding site" evidence="16">
    <location>
        <position position="58"/>
    </location>
    <ligand>
        <name>substrate</name>
    </ligand>
</feature>
<dbReference type="NCBIfam" id="TIGR01406">
    <property type="entry name" value="dnaQ_proteo"/>
    <property type="match status" value="1"/>
</dbReference>
<accession>A0A317C306</accession>
<dbReference type="Gene3D" id="3.30.420.10">
    <property type="entry name" value="Ribonuclease H-like superfamily/Ribonuclease H"/>
    <property type="match status" value="1"/>
</dbReference>
<dbReference type="AlphaFoldDB" id="A0A317C306"/>
<evidence type="ECO:0000259" key="19">
    <source>
        <dbReference type="SMART" id="SM00479"/>
    </source>
</evidence>
<dbReference type="InterPro" id="IPR012337">
    <property type="entry name" value="RNaseH-like_sf"/>
</dbReference>
<feature type="binding site" evidence="16">
    <location>
        <position position="8"/>
    </location>
    <ligand>
        <name>substrate</name>
    </ligand>
</feature>
<name>A0A317C306_9GAMM</name>
<comment type="catalytic activity">
    <reaction evidence="14 18">
        <text>DNA(n) + a 2'-deoxyribonucleoside 5'-triphosphate = DNA(n+1) + diphosphate</text>
        <dbReference type="Rhea" id="RHEA:22508"/>
        <dbReference type="Rhea" id="RHEA-COMP:17339"/>
        <dbReference type="Rhea" id="RHEA-COMP:17340"/>
        <dbReference type="ChEBI" id="CHEBI:33019"/>
        <dbReference type="ChEBI" id="CHEBI:61560"/>
        <dbReference type="ChEBI" id="CHEBI:173112"/>
        <dbReference type="EC" id="2.7.7.7"/>
    </reaction>
</comment>
<keyword evidence="7 18" id="KW-0540">Nuclease</keyword>
<keyword evidence="9 18" id="KW-0378">Hydrolase</keyword>
<sequence>MARQIIMDTETTGIEIKAGNKIIEIGCVELVDRKYTGNNYHQYLNADRDSEEGALNVHGITTEFLADKPRFHEVVDDFMEYIKGAELIIHNAPFDIGFLNHELSLVNSSWGKIGDICTVVDSLVMARDMFPGQRNSLDALCKRLDINNSHRELHGALLDSEILGDVYLMMTGGQVMLSLDTKSAESSEEDESEIIGGISLPSNALKVISANAVEMQSHNDRMEAIIKQSGKTLWQ</sequence>
<dbReference type="InterPro" id="IPR006309">
    <property type="entry name" value="DnaQ_proteo"/>
</dbReference>
<feature type="domain" description="Exonuclease" evidence="19">
    <location>
        <begin position="3"/>
        <end position="176"/>
    </location>
</feature>
<dbReference type="CDD" id="cd06131">
    <property type="entry name" value="DNA_pol_III_epsilon_Ecoli_like"/>
    <property type="match status" value="1"/>
</dbReference>
<evidence type="ECO:0000256" key="15">
    <source>
        <dbReference type="PIRSR" id="PIRSR606309-1"/>
    </source>
</evidence>
<dbReference type="Pfam" id="PF00929">
    <property type="entry name" value="RNase_T"/>
    <property type="match status" value="1"/>
</dbReference>
<evidence type="ECO:0000256" key="17">
    <source>
        <dbReference type="PIRSR" id="PIRSR606309-3"/>
    </source>
</evidence>
<gene>
    <name evidence="18" type="primary">dnaQ</name>
    <name evidence="20" type="ORF">DKT75_21355</name>
</gene>
<keyword evidence="6 18" id="KW-0235">DNA replication</keyword>
<dbReference type="GO" id="GO:0045004">
    <property type="term" value="P:DNA replication proofreading"/>
    <property type="evidence" value="ECO:0007669"/>
    <property type="project" value="TreeGrafter"/>
</dbReference>
<dbReference type="PANTHER" id="PTHR30231">
    <property type="entry name" value="DNA POLYMERASE III SUBUNIT EPSILON"/>
    <property type="match status" value="1"/>
</dbReference>
<feature type="binding site" evidence="17">
    <location>
        <position position="159"/>
    </location>
    <ligand>
        <name>a divalent metal cation</name>
        <dbReference type="ChEBI" id="CHEBI:60240"/>
        <label>1</label>
        <note>catalytic</note>
    </ligand>
</feature>
<keyword evidence="13 17" id="KW-0464">Manganese</keyword>
<comment type="cofactor">
    <cofactor evidence="17">
        <name>Mg(2+)</name>
        <dbReference type="ChEBI" id="CHEBI:18420"/>
    </cofactor>
    <cofactor evidence="17">
        <name>Mn(2+)</name>
        <dbReference type="ChEBI" id="CHEBI:29035"/>
    </cofactor>
    <text evidence="17">Binds 2 divalent metal cations. Magnesium or manganese.</text>
</comment>
<organism evidence="20 21">
    <name type="scientific">Leucothrix arctica</name>
    <dbReference type="NCBI Taxonomy" id="1481894"/>
    <lineage>
        <taxon>Bacteria</taxon>
        <taxon>Pseudomonadati</taxon>
        <taxon>Pseudomonadota</taxon>
        <taxon>Gammaproteobacteria</taxon>
        <taxon>Thiotrichales</taxon>
        <taxon>Thiotrichaceae</taxon>
        <taxon>Leucothrix</taxon>
    </lineage>
</organism>
<evidence type="ECO:0000313" key="20">
    <source>
        <dbReference type="EMBL" id="PWQ92948.1"/>
    </source>
</evidence>
<feature type="binding site" evidence="16">
    <location>
        <position position="159"/>
    </location>
    <ligand>
        <name>substrate</name>
    </ligand>
</feature>
<dbReference type="InterPro" id="IPR006054">
    <property type="entry name" value="DnaQ"/>
</dbReference>
<evidence type="ECO:0000256" key="13">
    <source>
        <dbReference type="ARBA" id="ARBA00023211"/>
    </source>
</evidence>
<proteinExistence type="predicted"/>
<evidence type="ECO:0000256" key="4">
    <source>
        <dbReference type="ARBA" id="ARBA00022679"/>
    </source>
</evidence>
<feature type="binding site" evidence="17">
    <location>
        <position position="10"/>
    </location>
    <ligand>
        <name>a divalent metal cation</name>
        <dbReference type="ChEBI" id="CHEBI:60240"/>
        <label>1</label>
        <note>catalytic</note>
    </ligand>
</feature>
<dbReference type="InterPro" id="IPR036397">
    <property type="entry name" value="RNaseH_sf"/>
</dbReference>
<dbReference type="SMART" id="SM00479">
    <property type="entry name" value="EXOIII"/>
    <property type="match status" value="1"/>
</dbReference>
<comment type="subunit">
    <text evidence="18">DNA polymerase III contains a core (composed of alpha, epsilon and theta chains) that associates with a tau subunit. This core dimerizes to form the POLIII' complex. PolIII' associates with the gamma complex (composed of gamma, delta, delta', psi and chi chains) and with the beta chain to form the complete DNA polymerase III complex.</text>
</comment>
<evidence type="ECO:0000256" key="10">
    <source>
        <dbReference type="ARBA" id="ARBA00022839"/>
    </source>
</evidence>
<evidence type="ECO:0000256" key="11">
    <source>
        <dbReference type="ARBA" id="ARBA00022842"/>
    </source>
</evidence>
<keyword evidence="11 17" id="KW-0460">Magnesium</keyword>
<evidence type="ECO:0000256" key="2">
    <source>
        <dbReference type="ARBA" id="ARBA00012417"/>
    </source>
</evidence>
<dbReference type="GO" id="GO:0003677">
    <property type="term" value="F:DNA binding"/>
    <property type="evidence" value="ECO:0007669"/>
    <property type="project" value="InterPro"/>
</dbReference>
<evidence type="ECO:0000256" key="7">
    <source>
        <dbReference type="ARBA" id="ARBA00022722"/>
    </source>
</evidence>
<evidence type="ECO:0000256" key="8">
    <source>
        <dbReference type="ARBA" id="ARBA00022723"/>
    </source>
</evidence>
<dbReference type="NCBIfam" id="NF004316">
    <property type="entry name" value="PRK05711.1"/>
    <property type="match status" value="1"/>
</dbReference>
<dbReference type="RefSeq" id="WP_109826917.1">
    <property type="nucleotide sequence ID" value="NZ_QGKL01000044.1"/>
</dbReference>
<evidence type="ECO:0000256" key="18">
    <source>
        <dbReference type="RuleBase" id="RU364087"/>
    </source>
</evidence>
<dbReference type="GO" id="GO:0003887">
    <property type="term" value="F:DNA-directed DNA polymerase activity"/>
    <property type="evidence" value="ECO:0007669"/>
    <property type="project" value="UniProtKB-KW"/>
</dbReference>
<comment type="cofactor">
    <cofactor evidence="1 18">
        <name>Mn(2+)</name>
        <dbReference type="ChEBI" id="CHEBI:29035"/>
    </cofactor>
</comment>